<accession>A0A4Y2G3P0</accession>
<dbReference type="InterPro" id="IPR020550">
    <property type="entry name" value="Inositol_monophosphatase_CS"/>
</dbReference>
<evidence type="ECO:0000256" key="8">
    <source>
        <dbReference type="PIRSR" id="PIRSR600760-2"/>
    </source>
</evidence>
<dbReference type="GO" id="GO:0046872">
    <property type="term" value="F:metal ion binding"/>
    <property type="evidence" value="ECO:0007669"/>
    <property type="project" value="UniProtKB-KW"/>
</dbReference>
<sequence length="272" mass="29640">MASSSEIDEYYNVAVKLAQTAGEVIRKAIDEKKNVETKASAVDLVTETDKKVEELLRAGFSSHFPDHCFIGEESEGGKLTDAPTWIIDPVDGTMNFVHRFPYNAVSIGLAVNKQIVLGVVYNPVLDRMYTGIRGKGAFLNGKKLQVSNVQELSQALVITEFGSTRTQENMDHLFTNVKTVVEKAHGIRMMGSAALNMCAVAAGEADAYFEYTIHCWDMAAGKIIVEEAGGTCIDPEGGDLDIMSRRVICASSSALAKTLSKELKHLQFPRDG</sequence>
<gene>
    <name evidence="10" type="primary">IMPA1_2</name>
    <name evidence="10" type="ORF">AVEN_194283_1</name>
</gene>
<dbReference type="EMBL" id="BGPR01001170">
    <property type="protein sequence ID" value="GBM47239.1"/>
    <property type="molecule type" value="Genomic_DNA"/>
</dbReference>
<dbReference type="Proteomes" id="UP000499080">
    <property type="component" value="Unassembled WGS sequence"/>
</dbReference>
<feature type="binding site" evidence="8">
    <location>
        <position position="91"/>
    </location>
    <ligand>
        <name>Mg(2+)</name>
        <dbReference type="ChEBI" id="CHEBI:18420"/>
        <label>1</label>
        <note>catalytic</note>
    </ligand>
</feature>
<evidence type="ECO:0000256" key="6">
    <source>
        <dbReference type="ARBA" id="ARBA00022801"/>
    </source>
</evidence>
<organism evidence="10 11">
    <name type="scientific">Araneus ventricosus</name>
    <name type="common">Orbweaver spider</name>
    <name type="synonym">Epeira ventricosa</name>
    <dbReference type="NCBI Taxonomy" id="182803"/>
    <lineage>
        <taxon>Eukaryota</taxon>
        <taxon>Metazoa</taxon>
        <taxon>Ecdysozoa</taxon>
        <taxon>Arthropoda</taxon>
        <taxon>Chelicerata</taxon>
        <taxon>Arachnida</taxon>
        <taxon>Araneae</taxon>
        <taxon>Araneomorphae</taxon>
        <taxon>Entelegynae</taxon>
        <taxon>Araneoidea</taxon>
        <taxon>Araneidae</taxon>
        <taxon>Araneus</taxon>
    </lineage>
</organism>
<dbReference type="SUPFAM" id="SSF56655">
    <property type="entry name" value="Carbohydrate phosphatase"/>
    <property type="match status" value="1"/>
</dbReference>
<evidence type="ECO:0000256" key="4">
    <source>
        <dbReference type="ARBA" id="ARBA00009759"/>
    </source>
</evidence>
<proteinExistence type="inferred from homology"/>
<dbReference type="AlphaFoldDB" id="A0A4Y2G3P0"/>
<dbReference type="PRINTS" id="PR00377">
    <property type="entry name" value="IMPHPHTASES"/>
</dbReference>
<dbReference type="PANTHER" id="PTHR20854">
    <property type="entry name" value="INOSITOL MONOPHOSPHATASE"/>
    <property type="match status" value="1"/>
</dbReference>
<dbReference type="UniPathway" id="UPA00823">
    <property type="reaction ID" value="UER00788"/>
</dbReference>
<dbReference type="InterPro" id="IPR020583">
    <property type="entry name" value="Inositol_monoP_metal-BS"/>
</dbReference>
<comment type="cofactor">
    <cofactor evidence="2 8 9">
        <name>Mg(2+)</name>
        <dbReference type="ChEBI" id="CHEBI:18420"/>
    </cofactor>
</comment>
<evidence type="ECO:0000256" key="9">
    <source>
        <dbReference type="RuleBase" id="RU364068"/>
    </source>
</evidence>
<dbReference type="Gene3D" id="3.30.540.10">
    <property type="entry name" value="Fructose-1,6-Bisphosphatase, subunit A, domain 1"/>
    <property type="match status" value="1"/>
</dbReference>
<dbReference type="GO" id="GO:0007165">
    <property type="term" value="P:signal transduction"/>
    <property type="evidence" value="ECO:0007669"/>
    <property type="project" value="TreeGrafter"/>
</dbReference>
<dbReference type="GO" id="GO:0046854">
    <property type="term" value="P:phosphatidylinositol phosphate biosynthetic process"/>
    <property type="evidence" value="ECO:0007669"/>
    <property type="project" value="InterPro"/>
</dbReference>
<name>A0A4Y2G3P0_ARAVE</name>
<reference evidence="10 11" key="1">
    <citation type="journal article" date="2019" name="Sci. Rep.">
        <title>Orb-weaving spider Araneus ventricosus genome elucidates the spidroin gene catalogue.</title>
        <authorList>
            <person name="Kono N."/>
            <person name="Nakamura H."/>
            <person name="Ohtoshi R."/>
            <person name="Moran D.A.P."/>
            <person name="Shinohara A."/>
            <person name="Yoshida Y."/>
            <person name="Fujiwara M."/>
            <person name="Mori M."/>
            <person name="Tomita M."/>
            <person name="Arakawa K."/>
        </authorList>
    </citation>
    <scope>NUCLEOTIDE SEQUENCE [LARGE SCALE GENOMIC DNA]</scope>
</reference>
<dbReference type="PROSITE" id="PS00630">
    <property type="entry name" value="IMP_2"/>
    <property type="match status" value="1"/>
</dbReference>
<evidence type="ECO:0000256" key="1">
    <source>
        <dbReference type="ARBA" id="ARBA00001033"/>
    </source>
</evidence>
<dbReference type="EC" id="3.1.3.25" evidence="9"/>
<feature type="binding site" evidence="8">
    <location>
        <position position="72"/>
    </location>
    <ligand>
        <name>Mg(2+)</name>
        <dbReference type="ChEBI" id="CHEBI:18420"/>
        <label>1</label>
        <note>catalytic</note>
    </ligand>
</feature>
<keyword evidence="5 8" id="KW-0479">Metal-binding</keyword>
<dbReference type="CDD" id="cd01639">
    <property type="entry name" value="IMPase"/>
    <property type="match status" value="1"/>
</dbReference>
<comment type="caution">
    <text evidence="10">The sequence shown here is derived from an EMBL/GenBank/DDBJ whole genome shotgun (WGS) entry which is preliminary data.</text>
</comment>
<dbReference type="PROSITE" id="PS00629">
    <property type="entry name" value="IMP_1"/>
    <property type="match status" value="1"/>
</dbReference>
<dbReference type="GO" id="GO:0008934">
    <property type="term" value="F:inositol monophosphate 1-phosphatase activity"/>
    <property type="evidence" value="ECO:0007669"/>
    <property type="project" value="InterPro"/>
</dbReference>
<dbReference type="Gene3D" id="3.40.190.80">
    <property type="match status" value="1"/>
</dbReference>
<evidence type="ECO:0000256" key="5">
    <source>
        <dbReference type="ARBA" id="ARBA00022723"/>
    </source>
</evidence>
<evidence type="ECO:0000256" key="2">
    <source>
        <dbReference type="ARBA" id="ARBA00001946"/>
    </source>
</evidence>
<dbReference type="FunFam" id="3.30.540.10:FF:000004">
    <property type="entry name" value="Inositol-1-monophosphatase"/>
    <property type="match status" value="1"/>
</dbReference>
<dbReference type="OrthoDB" id="10254945at2759"/>
<keyword evidence="11" id="KW-1185">Reference proteome</keyword>
<dbReference type="InterPro" id="IPR033942">
    <property type="entry name" value="IMPase"/>
</dbReference>
<dbReference type="PRINTS" id="PR00378">
    <property type="entry name" value="LIIMPHPHTASE"/>
</dbReference>
<keyword evidence="7 8" id="KW-0460">Magnesium</keyword>
<evidence type="ECO:0000313" key="11">
    <source>
        <dbReference type="Proteomes" id="UP000499080"/>
    </source>
</evidence>
<dbReference type="FunFam" id="3.40.190.80:FF:000002">
    <property type="entry name" value="Inositol-1-monophosphatase"/>
    <property type="match status" value="1"/>
</dbReference>
<dbReference type="InterPro" id="IPR020552">
    <property type="entry name" value="Inositol_monoPase_Li-sen"/>
</dbReference>
<feature type="binding site" evidence="8">
    <location>
        <position position="217"/>
    </location>
    <ligand>
        <name>Mg(2+)</name>
        <dbReference type="ChEBI" id="CHEBI:18420"/>
        <label>1</label>
        <note>catalytic</note>
    </ligand>
</feature>
<comment type="similarity">
    <text evidence="4 9">Belongs to the inositol monophosphatase superfamily.</text>
</comment>
<comment type="catalytic activity">
    <reaction evidence="1 9">
        <text>a myo-inositol phosphate + H2O = myo-inositol + phosphate</text>
        <dbReference type="Rhea" id="RHEA:24056"/>
        <dbReference type="ChEBI" id="CHEBI:15377"/>
        <dbReference type="ChEBI" id="CHEBI:17268"/>
        <dbReference type="ChEBI" id="CHEBI:43474"/>
        <dbReference type="ChEBI" id="CHEBI:84139"/>
        <dbReference type="EC" id="3.1.3.25"/>
    </reaction>
</comment>
<dbReference type="GO" id="GO:0006021">
    <property type="term" value="P:inositol biosynthetic process"/>
    <property type="evidence" value="ECO:0007669"/>
    <property type="project" value="UniProtKB-UniPathway"/>
</dbReference>
<protein>
    <recommendedName>
        <fullName evidence="9">Inositol-1-monophosphatase</fullName>
        <ecNumber evidence="9">3.1.3.25</ecNumber>
    </recommendedName>
</protein>
<dbReference type="InterPro" id="IPR000760">
    <property type="entry name" value="Inositol_monophosphatase-like"/>
</dbReference>
<evidence type="ECO:0000256" key="3">
    <source>
        <dbReference type="ARBA" id="ARBA00005152"/>
    </source>
</evidence>
<keyword evidence="6 9" id="KW-0378">Hydrolase</keyword>
<dbReference type="Pfam" id="PF00459">
    <property type="entry name" value="Inositol_P"/>
    <property type="match status" value="1"/>
</dbReference>
<evidence type="ECO:0000256" key="7">
    <source>
        <dbReference type="ARBA" id="ARBA00022842"/>
    </source>
</evidence>
<evidence type="ECO:0000313" key="10">
    <source>
        <dbReference type="EMBL" id="GBM47239.1"/>
    </source>
</evidence>
<comment type="pathway">
    <text evidence="3 9">Polyol metabolism; myo-inositol biosynthesis; myo-inositol from D-glucose 6-phosphate: step 2/2.</text>
</comment>
<feature type="binding site" evidence="8">
    <location>
        <position position="88"/>
    </location>
    <ligand>
        <name>Mg(2+)</name>
        <dbReference type="ChEBI" id="CHEBI:18420"/>
        <label>1</label>
        <note>catalytic</note>
    </ligand>
</feature>
<dbReference type="PANTHER" id="PTHR20854:SF4">
    <property type="entry name" value="INOSITOL-1-MONOPHOSPHATASE-RELATED"/>
    <property type="match status" value="1"/>
</dbReference>